<dbReference type="InterPro" id="IPR054024">
    <property type="entry name" value="DUF6946"/>
</dbReference>
<dbReference type="AlphaFoldDB" id="A0A1L5BRT0"/>
<reference evidence="2 3" key="1">
    <citation type="journal article" date="2012" name="J. Bacteriol.">
        <title>Genome sequence of Sphingobium indicum B90A, a hexachlorocyclohexane-degrading bacterium.</title>
        <authorList>
            <person name="Anand S."/>
            <person name="Sangwan N."/>
            <person name="Lata P."/>
            <person name="Kaur J."/>
            <person name="Dua A."/>
            <person name="Singh A.K."/>
            <person name="Verma M."/>
            <person name="Kaur J."/>
            <person name="Khurana J.P."/>
            <person name="Khurana P."/>
            <person name="Mathur S."/>
            <person name="Lal R."/>
        </authorList>
    </citation>
    <scope>NUCLEOTIDE SEQUENCE [LARGE SCALE GENOMIC DNA]</scope>
    <source>
        <strain evidence="3">DSM 16412 / CCM 7286 / MTCC 6364 / B90A</strain>
    </source>
</reference>
<evidence type="ECO:0000313" key="3">
    <source>
        <dbReference type="Proteomes" id="UP000004550"/>
    </source>
</evidence>
<protein>
    <recommendedName>
        <fullName evidence="1">DUF6946 domain-containing protein</fullName>
    </recommendedName>
</protein>
<organism evidence="2 3">
    <name type="scientific">Sphingobium indicum (strain DSM 16412 / CCM 7286 / MTCC 6364 / B90A)</name>
    <dbReference type="NCBI Taxonomy" id="861109"/>
    <lineage>
        <taxon>Bacteria</taxon>
        <taxon>Pseudomonadati</taxon>
        <taxon>Pseudomonadota</taxon>
        <taxon>Alphaproteobacteria</taxon>
        <taxon>Sphingomonadales</taxon>
        <taxon>Sphingomonadaceae</taxon>
        <taxon>Sphingobium</taxon>
    </lineage>
</organism>
<evidence type="ECO:0000259" key="1">
    <source>
        <dbReference type="Pfam" id="PF22187"/>
    </source>
</evidence>
<accession>A0A1L5BRT0</accession>
<dbReference type="SUPFAM" id="SSF55166">
    <property type="entry name" value="Hedgehog/DD-peptidase"/>
    <property type="match status" value="1"/>
</dbReference>
<dbReference type="EMBL" id="CP013070">
    <property type="protein sequence ID" value="APL95576.1"/>
    <property type="molecule type" value="Genomic_DNA"/>
</dbReference>
<name>A0A1L5BRT0_SPHIB</name>
<dbReference type="Proteomes" id="UP000004550">
    <property type="component" value="Chromosome"/>
</dbReference>
<sequence length="424" mass="47035">MLNTPALPRVHVPIKRSEDVIPHLGSPTHWQPGRSAKSVADSWFGANGIPASVASVISGDPVLSGAILVDAFLERSTDLGDGGRATQTDLMAIVRTGDRLAILAIEAKVDETFGPTVKEWLEKDETEPATRRRRLVSLCGLLGLDPGKVDHIRYQLIHRTAAALLEAKRYCATEAAMLVQSFCPKRSWFEDYQAFVHAMGLGEAAPSALTRTRDCDGITLRLGWVAEDVVGPFTRLRTPRTVPALTELGRVQLSKSFFMREMLHSEVAMIHGLNNAPDDPELAIKAGSHLCQELLEPLQDHWGRLAIRSAYRSSEVNGFCNAMQRQKKPGYTCASNEANCASHIWDRLDANGYMGATACVIVPAFWAKHQKPGDWQIIARWIHENLPYSTLQFFPTYWAFNIGWHENPERKISSFADPKGIFTP</sequence>
<feature type="domain" description="DUF6946" evidence="1">
    <location>
        <begin position="13"/>
        <end position="228"/>
    </location>
</feature>
<gene>
    <name evidence="2" type="ORF">SIDU_14220</name>
</gene>
<proteinExistence type="predicted"/>
<evidence type="ECO:0000313" key="2">
    <source>
        <dbReference type="EMBL" id="APL95576.1"/>
    </source>
</evidence>
<dbReference type="InterPro" id="IPR009045">
    <property type="entry name" value="Zn_M74/Hedgehog-like"/>
</dbReference>
<dbReference type="Pfam" id="PF22187">
    <property type="entry name" value="DUF6946"/>
    <property type="match status" value="1"/>
</dbReference>
<dbReference type="KEGG" id="sinb:SIDU_14220"/>
<dbReference type="RefSeq" id="WP_007686763.1">
    <property type="nucleotide sequence ID" value="NZ_CP013070.1"/>
</dbReference>